<protein>
    <recommendedName>
        <fullName evidence="2">C2H2-type domain-containing protein</fullName>
    </recommendedName>
</protein>
<keyword evidence="1" id="KW-0862">Zinc</keyword>
<keyword evidence="1" id="KW-0863">Zinc-finger</keyword>
<dbReference type="Proteomes" id="UP001303473">
    <property type="component" value="Unassembled WGS sequence"/>
</dbReference>
<dbReference type="PROSITE" id="PS50157">
    <property type="entry name" value="ZINC_FINGER_C2H2_2"/>
    <property type="match status" value="1"/>
</dbReference>
<dbReference type="SUPFAM" id="SSF57667">
    <property type="entry name" value="beta-beta-alpha zinc fingers"/>
    <property type="match status" value="1"/>
</dbReference>
<evidence type="ECO:0000313" key="3">
    <source>
        <dbReference type="EMBL" id="KAK3943965.1"/>
    </source>
</evidence>
<evidence type="ECO:0000256" key="1">
    <source>
        <dbReference type="PROSITE-ProRule" id="PRU00042"/>
    </source>
</evidence>
<organism evidence="3 4">
    <name type="scientific">Diplogelasinospora grovesii</name>
    <dbReference type="NCBI Taxonomy" id="303347"/>
    <lineage>
        <taxon>Eukaryota</taxon>
        <taxon>Fungi</taxon>
        <taxon>Dikarya</taxon>
        <taxon>Ascomycota</taxon>
        <taxon>Pezizomycotina</taxon>
        <taxon>Sordariomycetes</taxon>
        <taxon>Sordariomycetidae</taxon>
        <taxon>Sordariales</taxon>
        <taxon>Diplogelasinosporaceae</taxon>
        <taxon>Diplogelasinospora</taxon>
    </lineage>
</organism>
<evidence type="ECO:0000313" key="4">
    <source>
        <dbReference type="Proteomes" id="UP001303473"/>
    </source>
</evidence>
<gene>
    <name evidence="3" type="ORF">QBC46DRAFT_350998</name>
</gene>
<dbReference type="EMBL" id="MU853762">
    <property type="protein sequence ID" value="KAK3943965.1"/>
    <property type="molecule type" value="Genomic_DNA"/>
</dbReference>
<accession>A0AAN6NEG5</accession>
<proteinExistence type="predicted"/>
<dbReference type="AlphaFoldDB" id="A0AAN6NEG5"/>
<keyword evidence="1" id="KW-0479">Metal-binding</keyword>
<dbReference type="PROSITE" id="PS00028">
    <property type="entry name" value="ZINC_FINGER_C2H2_1"/>
    <property type="match status" value="1"/>
</dbReference>
<reference evidence="4" key="1">
    <citation type="journal article" date="2023" name="Mol. Phylogenet. Evol.">
        <title>Genome-scale phylogeny and comparative genomics of the fungal order Sordariales.</title>
        <authorList>
            <person name="Hensen N."/>
            <person name="Bonometti L."/>
            <person name="Westerberg I."/>
            <person name="Brannstrom I.O."/>
            <person name="Guillou S."/>
            <person name="Cros-Aarteil S."/>
            <person name="Calhoun S."/>
            <person name="Haridas S."/>
            <person name="Kuo A."/>
            <person name="Mondo S."/>
            <person name="Pangilinan J."/>
            <person name="Riley R."/>
            <person name="LaButti K."/>
            <person name="Andreopoulos B."/>
            <person name="Lipzen A."/>
            <person name="Chen C."/>
            <person name="Yan M."/>
            <person name="Daum C."/>
            <person name="Ng V."/>
            <person name="Clum A."/>
            <person name="Steindorff A."/>
            <person name="Ohm R.A."/>
            <person name="Martin F."/>
            <person name="Silar P."/>
            <person name="Natvig D.O."/>
            <person name="Lalanne C."/>
            <person name="Gautier V."/>
            <person name="Ament-Velasquez S.L."/>
            <person name="Kruys A."/>
            <person name="Hutchinson M.I."/>
            <person name="Powell A.J."/>
            <person name="Barry K."/>
            <person name="Miller A.N."/>
            <person name="Grigoriev I.V."/>
            <person name="Debuchy R."/>
            <person name="Gladieux P."/>
            <person name="Hiltunen Thoren M."/>
            <person name="Johannesson H."/>
        </authorList>
    </citation>
    <scope>NUCLEOTIDE SEQUENCE [LARGE SCALE GENOMIC DNA]</scope>
    <source>
        <strain evidence="4">CBS 340.73</strain>
    </source>
</reference>
<dbReference type="InterPro" id="IPR013087">
    <property type="entry name" value="Znf_C2H2_type"/>
</dbReference>
<comment type="caution">
    <text evidence="3">The sequence shown here is derived from an EMBL/GenBank/DDBJ whole genome shotgun (WGS) entry which is preliminary data.</text>
</comment>
<evidence type="ECO:0000259" key="2">
    <source>
        <dbReference type="PROSITE" id="PS50157"/>
    </source>
</evidence>
<keyword evidence="4" id="KW-1185">Reference proteome</keyword>
<dbReference type="GO" id="GO:0008270">
    <property type="term" value="F:zinc ion binding"/>
    <property type="evidence" value="ECO:0007669"/>
    <property type="project" value="UniProtKB-KW"/>
</dbReference>
<name>A0AAN6NEG5_9PEZI</name>
<feature type="domain" description="C2H2-type" evidence="2">
    <location>
        <begin position="126"/>
        <end position="155"/>
    </location>
</feature>
<dbReference type="InterPro" id="IPR036236">
    <property type="entry name" value="Znf_C2H2_sf"/>
</dbReference>
<sequence length="162" mass="18260">MAASSAVSSSVILKSTPTTFYHKWGVYVPVLEKEGCRPRIYVDFSRLLTLEASLAFAFWTMKWGISHSRERPPGNFNPTKEELETNAALLMASRKDLQCNWGKNHRAAIRQRQAARGEKAIAQKKLSCDVCQHTFIRKEHLTHHLKSPEHAAKVAGDGGLFR</sequence>